<dbReference type="InterPro" id="IPR011613">
    <property type="entry name" value="GH15-like"/>
</dbReference>
<dbReference type="GeneID" id="77135658"/>
<dbReference type="Proteomes" id="UP000005089">
    <property type="component" value="Unassembled WGS sequence"/>
</dbReference>
<dbReference type="eggNOG" id="COG3387">
    <property type="taxonomic scope" value="Bacteria"/>
</dbReference>
<feature type="domain" description="GH15-like" evidence="1">
    <location>
        <begin position="237"/>
        <end position="584"/>
    </location>
</feature>
<dbReference type="STRING" id="847.BRW83_1821"/>
<feature type="domain" description="Trehalase-like N-terminal" evidence="2">
    <location>
        <begin position="6"/>
        <end position="152"/>
    </location>
</feature>
<name>C3X876_OXAFO</name>
<reference evidence="3 4" key="1">
    <citation type="submission" date="2009-02" db="EMBL/GenBank/DDBJ databases">
        <title>The Genome Sequence of Oxalobacter formigenes OXCC13.</title>
        <authorList>
            <consortium name="The Broad Institute Genome Sequencing Platform"/>
            <person name="Ward D."/>
            <person name="Young S.K."/>
            <person name="Kodira C.D."/>
            <person name="Zeng Q."/>
            <person name="Koehrsen M."/>
            <person name="Alvarado L."/>
            <person name="Berlin A."/>
            <person name="Borenstein D."/>
            <person name="Chen Z."/>
            <person name="Engels R."/>
            <person name="Freedman E."/>
            <person name="Gellesch M."/>
            <person name="Goldberg J."/>
            <person name="Griggs A."/>
            <person name="Gujja S."/>
            <person name="Heiman D."/>
            <person name="Hepburn T."/>
            <person name="Howarth C."/>
            <person name="Jen D."/>
            <person name="Larson L."/>
            <person name="Lewis B."/>
            <person name="Mehta T."/>
            <person name="Park D."/>
            <person name="Pearson M."/>
            <person name="Roberts A."/>
            <person name="Saif S."/>
            <person name="Shea T."/>
            <person name="Shenoy N."/>
            <person name="Sisk P."/>
            <person name="Stolte C."/>
            <person name="Sykes S."/>
            <person name="Walk T."/>
            <person name="White J."/>
            <person name="Yandava C."/>
            <person name="Allison M.J."/>
            <person name="Lander E."/>
            <person name="Nusbaum C."/>
            <person name="Galagan J."/>
            <person name="Birren B."/>
        </authorList>
    </citation>
    <scope>NUCLEOTIDE SEQUENCE [LARGE SCALE GENOMIC DNA]</scope>
    <source>
        <strain evidence="3 4">OXCC13</strain>
    </source>
</reference>
<evidence type="ECO:0000259" key="2">
    <source>
        <dbReference type="Pfam" id="PF19291"/>
    </source>
</evidence>
<proteinExistence type="predicted"/>
<organism evidence="3 4">
    <name type="scientific">Oxalobacter formigenes OXCC13</name>
    <dbReference type="NCBI Taxonomy" id="556269"/>
    <lineage>
        <taxon>Bacteria</taxon>
        <taxon>Pseudomonadati</taxon>
        <taxon>Pseudomonadota</taxon>
        <taxon>Betaproteobacteria</taxon>
        <taxon>Burkholderiales</taxon>
        <taxon>Oxalobacteraceae</taxon>
        <taxon>Oxalobacter</taxon>
    </lineage>
</organism>
<dbReference type="InterPro" id="IPR008928">
    <property type="entry name" value="6-hairpin_glycosidase_sf"/>
</dbReference>
<evidence type="ECO:0000259" key="1">
    <source>
        <dbReference type="Pfam" id="PF00723"/>
    </source>
</evidence>
<dbReference type="EMBL" id="GG658170">
    <property type="protein sequence ID" value="EEO29402.1"/>
    <property type="molecule type" value="Genomic_DNA"/>
</dbReference>
<evidence type="ECO:0000313" key="3">
    <source>
        <dbReference type="EMBL" id="EEO29402.1"/>
    </source>
</evidence>
<keyword evidence="4" id="KW-1185">Reference proteome</keyword>
<dbReference type="Pfam" id="PF19291">
    <property type="entry name" value="TREH_N"/>
    <property type="match status" value="1"/>
</dbReference>
<sequence>MSTLELGLIGNSRTSALVDKNARIVWWCYPYFDSDPVCCELMNPVKKEKDMGYIDIGFEKIRQADQYYERNSAVLVSRFGDNAHNVIEVIDFAPCIPMHDRLFTPSSIIRIIRRVAGRPRITIRIRPSVNYGSEAPQILPGAHHISYQGSEQTLRVTTDASISSILDEKAFFLEESVTLILGPDQAVESSPQDVGRAYYEATVKYWQNWIHNVSMPFEWQDVIIRAAITLRMNTFYDTGAIIAAVTTSIPGSPAAKHNRDYRYSWVRDSYFVVSALNRLGATGTMERYLQYILNIIADSKGLPFQPVYGIHRNADLEEKIAPDLAGYNDMGPVRIGNSAYRETQNDVYGSAILACTQAFFDQRLHRPADRNVFADLERLGEEAVARFNQPDADIWHRNEKEQVHTFSSVMCWAACDRLAAIAKELKLKAKEDLWRANAERIREEVISNAFNTELNTFTSTWNGNSVDASLLLLGELHFLKPDDPRFAGTVARIEKQLLRGDFLLRYEGEDKEGIPETALLVCTFWWILALTTIGKTREARACFENILSRRNHLGLLSADVSRSDRVLWGNFPQTYSMVGLIQCAIRLSRPWENAF</sequence>
<protein>
    <submittedName>
        <fullName evidence="3">Glycosyl hydrolase, family 15</fullName>
    </submittedName>
</protein>
<dbReference type="InterPro" id="IPR045582">
    <property type="entry name" value="Trehalase-like_N"/>
</dbReference>
<dbReference type="PANTHER" id="PTHR31616">
    <property type="entry name" value="TREHALASE"/>
    <property type="match status" value="1"/>
</dbReference>
<dbReference type="SUPFAM" id="SSF48208">
    <property type="entry name" value="Six-hairpin glycosidases"/>
    <property type="match status" value="1"/>
</dbReference>
<dbReference type="InterPro" id="IPR012341">
    <property type="entry name" value="6hp_glycosidase-like_sf"/>
</dbReference>
<dbReference type="AlphaFoldDB" id="C3X876"/>
<keyword evidence="3" id="KW-0378">Hydrolase</keyword>
<dbReference type="GO" id="GO:0005975">
    <property type="term" value="P:carbohydrate metabolic process"/>
    <property type="evidence" value="ECO:0007669"/>
    <property type="project" value="InterPro"/>
</dbReference>
<dbReference type="Gene3D" id="1.50.10.10">
    <property type="match status" value="1"/>
</dbReference>
<dbReference type="Pfam" id="PF00723">
    <property type="entry name" value="Glyco_hydro_15"/>
    <property type="match status" value="1"/>
</dbReference>
<dbReference type="HOGENOM" id="CLU_010399_3_1_4"/>
<gene>
    <name evidence="3" type="ORF">OFBG_00430</name>
</gene>
<dbReference type="PANTHER" id="PTHR31616:SF0">
    <property type="entry name" value="GLUCAN 1,4-ALPHA-GLUCOSIDASE"/>
    <property type="match status" value="1"/>
</dbReference>
<dbReference type="RefSeq" id="WP_005879833.1">
    <property type="nucleotide sequence ID" value="NZ_CP019430.1"/>
</dbReference>
<dbReference type="GO" id="GO:0004553">
    <property type="term" value="F:hydrolase activity, hydrolyzing O-glycosyl compounds"/>
    <property type="evidence" value="ECO:0007669"/>
    <property type="project" value="UniProtKB-ARBA"/>
</dbReference>
<evidence type="ECO:0000313" key="4">
    <source>
        <dbReference type="Proteomes" id="UP000005089"/>
    </source>
</evidence>
<dbReference type="OrthoDB" id="3902805at2"/>
<accession>C3X876</accession>